<reference evidence="2" key="1">
    <citation type="submission" date="2023-06" db="EMBL/GenBank/DDBJ databases">
        <title>Genomic analysis of the entomopathogenic nematode Steinernema hermaphroditum.</title>
        <authorList>
            <person name="Schwarz E.M."/>
            <person name="Heppert J.K."/>
            <person name="Baniya A."/>
            <person name="Schwartz H.T."/>
            <person name="Tan C.-H."/>
            <person name="Antoshechkin I."/>
            <person name="Sternberg P.W."/>
            <person name="Goodrich-Blair H."/>
            <person name="Dillman A.R."/>
        </authorList>
    </citation>
    <scope>NUCLEOTIDE SEQUENCE</scope>
    <source>
        <strain evidence="2">PS9179</strain>
        <tissue evidence="2">Whole animal</tissue>
    </source>
</reference>
<organism evidence="2 3">
    <name type="scientific">Steinernema hermaphroditum</name>
    <dbReference type="NCBI Taxonomy" id="289476"/>
    <lineage>
        <taxon>Eukaryota</taxon>
        <taxon>Metazoa</taxon>
        <taxon>Ecdysozoa</taxon>
        <taxon>Nematoda</taxon>
        <taxon>Chromadorea</taxon>
        <taxon>Rhabditida</taxon>
        <taxon>Tylenchina</taxon>
        <taxon>Panagrolaimomorpha</taxon>
        <taxon>Strongyloidoidea</taxon>
        <taxon>Steinernematidae</taxon>
        <taxon>Steinernema</taxon>
    </lineage>
</organism>
<sequence length="650" mass="73363">MQCTVHCSASFVITFKALDAKDEFHNSPAKTAQSNPFLSHARSSSPRSPPEKLSSLPSEAMAANEEAVEVNGEGDEELQLTPAQEQALLAHDANMQVKIRKLLLLRQKKIKQLDEMDLGDDDDEEKVYKRFDMLRQHISDMNAVLKRKNIPIDDDEDEDPEQRIVADLTPIPALNEWLHDFMSREPQRNIAHGVHIVEYERPKIEDIVKQLTAVEENAKTDNKQDVLDLLKDHVGDDKERYAIKVHHEISKNNKLQQERRVERLQARFSTHYRMPLIPVDEPTSSLLSQSRANEQPKAYMEASEEIMAAIERGDVDLGEDDSGDDVDEEEGSEKATEEADEEVQIIDDVEKTINISRGEAADQSSDAQEGSEKGVEEADEETHGEDHEELGSTILVEDSESRKRKDSEEAAEDQSEAKKEKTNGEIEESVPEDQAVQQEEKEQPRNVPAEIVTLDDDDDEKNSEKGVEEADEETHAEDREELGSTTFVEESGSRKRKFSEEAAEEQSEPKKEKTTGEIEESVPEDQAVQQEEKEQPRNVPAEIVTLDDDDDEENSEKGVEEADEETHAEDREELGSTTFVEESGSRKRKFSEEAAEEQSEPKKEKTTGEIAESAPEDQAVQQEEKEQPRNVPAEIITLDDDDDDDVVCLS</sequence>
<accession>A0AA39I924</accession>
<feature type="region of interest" description="Disordered" evidence="1">
    <location>
        <begin position="280"/>
        <end position="299"/>
    </location>
</feature>
<evidence type="ECO:0000313" key="3">
    <source>
        <dbReference type="Proteomes" id="UP001175271"/>
    </source>
</evidence>
<feature type="compositionally biased region" description="Acidic residues" evidence="1">
    <location>
        <begin position="545"/>
        <end position="554"/>
    </location>
</feature>
<feature type="compositionally biased region" description="Polar residues" evidence="1">
    <location>
        <begin position="28"/>
        <end position="37"/>
    </location>
</feature>
<feature type="compositionally biased region" description="Basic and acidic residues" evidence="1">
    <location>
        <begin position="507"/>
        <end position="516"/>
    </location>
</feature>
<comment type="caution">
    <text evidence="2">The sequence shown here is derived from an EMBL/GenBank/DDBJ whole genome shotgun (WGS) entry which is preliminary data.</text>
</comment>
<proteinExistence type="predicted"/>
<protein>
    <submittedName>
        <fullName evidence="2">Uncharacterized protein</fullName>
    </submittedName>
</protein>
<feature type="compositionally biased region" description="Basic and acidic residues" evidence="1">
    <location>
        <begin position="415"/>
        <end position="424"/>
    </location>
</feature>
<feature type="compositionally biased region" description="Polar residues" evidence="1">
    <location>
        <begin position="282"/>
        <end position="293"/>
    </location>
</feature>
<evidence type="ECO:0000313" key="2">
    <source>
        <dbReference type="EMBL" id="KAK0419231.1"/>
    </source>
</evidence>
<dbReference type="EMBL" id="JAUCMV010000002">
    <property type="protein sequence ID" value="KAK0419231.1"/>
    <property type="molecule type" value="Genomic_DNA"/>
</dbReference>
<keyword evidence="3" id="KW-1185">Reference proteome</keyword>
<feature type="region of interest" description="Disordered" evidence="1">
    <location>
        <begin position="26"/>
        <end position="58"/>
    </location>
</feature>
<dbReference type="AlphaFoldDB" id="A0AA39I924"/>
<dbReference type="Proteomes" id="UP001175271">
    <property type="component" value="Unassembled WGS sequence"/>
</dbReference>
<feature type="compositionally biased region" description="Acidic residues" evidence="1">
    <location>
        <begin position="338"/>
        <end position="347"/>
    </location>
</feature>
<feature type="compositionally biased region" description="Acidic residues" evidence="1">
    <location>
        <begin position="316"/>
        <end position="331"/>
    </location>
</feature>
<evidence type="ECO:0000256" key="1">
    <source>
        <dbReference type="SAM" id="MobiDB-lite"/>
    </source>
</evidence>
<feature type="compositionally biased region" description="Basic and acidic residues" evidence="1">
    <location>
        <begin position="399"/>
        <end position="408"/>
    </location>
</feature>
<gene>
    <name evidence="2" type="ORF">QR680_014029</name>
</gene>
<feature type="compositionally biased region" description="Acidic residues" evidence="1">
    <location>
        <begin position="637"/>
        <end position="650"/>
    </location>
</feature>
<name>A0AA39I924_9BILA</name>
<feature type="region of interest" description="Disordered" evidence="1">
    <location>
        <begin position="313"/>
        <end position="650"/>
    </location>
</feature>
<feature type="compositionally biased region" description="Low complexity" evidence="1">
    <location>
        <begin position="42"/>
        <end position="58"/>
    </location>
</feature>